<feature type="active site" evidence="7">
    <location>
        <position position="226"/>
    </location>
</feature>
<keyword evidence="4" id="KW-0732">Signal</keyword>
<keyword evidence="12" id="KW-1185">Reference proteome</keyword>
<evidence type="ECO:0000313" key="12">
    <source>
        <dbReference type="Proteomes" id="UP000308181"/>
    </source>
</evidence>
<evidence type="ECO:0000313" key="11">
    <source>
        <dbReference type="EMBL" id="TKC00196.1"/>
    </source>
</evidence>
<evidence type="ECO:0000259" key="9">
    <source>
        <dbReference type="Pfam" id="PF02884"/>
    </source>
</evidence>
<dbReference type="SUPFAM" id="SSF48230">
    <property type="entry name" value="Chondroitin AC/alginate lyase"/>
    <property type="match status" value="1"/>
</dbReference>
<feature type="active site" evidence="7">
    <location>
        <position position="289"/>
    </location>
</feature>
<dbReference type="InterPro" id="IPR003159">
    <property type="entry name" value="Lyase_8_central_dom"/>
</dbReference>
<dbReference type="Proteomes" id="UP000308181">
    <property type="component" value="Unassembled WGS sequence"/>
</dbReference>
<dbReference type="InterPro" id="IPR011071">
    <property type="entry name" value="Lyase_8-like_C"/>
</dbReference>
<dbReference type="InterPro" id="IPR012970">
    <property type="entry name" value="Lyase_8_alpha_N"/>
</dbReference>
<dbReference type="Pfam" id="PF02884">
    <property type="entry name" value="Lyase_8_C"/>
    <property type="match status" value="1"/>
</dbReference>
<gene>
    <name evidence="11" type="ORF">FA046_00505</name>
</gene>
<comment type="cofactor">
    <cofactor evidence="1">
        <name>Ca(2+)</name>
        <dbReference type="ChEBI" id="CHEBI:29108"/>
    </cofactor>
</comment>
<evidence type="ECO:0000256" key="1">
    <source>
        <dbReference type="ARBA" id="ARBA00001913"/>
    </source>
</evidence>
<dbReference type="PANTHER" id="PTHR38481:SF1">
    <property type="entry name" value="HYALURONATE LYASE"/>
    <property type="match status" value="1"/>
</dbReference>
<dbReference type="Pfam" id="PF08124">
    <property type="entry name" value="Lyase_8_N"/>
    <property type="match status" value="1"/>
</dbReference>
<evidence type="ECO:0000256" key="6">
    <source>
        <dbReference type="ARBA" id="ARBA00023239"/>
    </source>
</evidence>
<evidence type="ECO:0000256" key="3">
    <source>
        <dbReference type="ARBA" id="ARBA00011245"/>
    </source>
</evidence>
<dbReference type="InterPro" id="IPR008929">
    <property type="entry name" value="Chondroitin_lyas"/>
</dbReference>
<dbReference type="Gene3D" id="1.50.10.100">
    <property type="entry name" value="Chondroitin AC/alginate lyase"/>
    <property type="match status" value="1"/>
</dbReference>
<dbReference type="EMBL" id="SWBP01000001">
    <property type="protein sequence ID" value="TKC00196.1"/>
    <property type="molecule type" value="Genomic_DNA"/>
</dbReference>
<reference evidence="11 12" key="1">
    <citation type="submission" date="2019-04" db="EMBL/GenBank/DDBJ databases">
        <title>Pedobacter sp. AR-3-17 sp. nov., isolated from Arctic soil.</title>
        <authorList>
            <person name="Dahal R.H."/>
            <person name="Kim D.-U."/>
        </authorList>
    </citation>
    <scope>NUCLEOTIDE SEQUENCE [LARGE SCALE GENOMIC DNA]</scope>
    <source>
        <strain evidence="11 12">AR-3-17</strain>
    </source>
</reference>
<dbReference type="OrthoDB" id="6394136at2"/>
<dbReference type="AlphaFoldDB" id="A0A4U1C2Z9"/>
<dbReference type="InterPro" id="IPR038970">
    <property type="entry name" value="Lyase_8"/>
</dbReference>
<feature type="domain" description="Polysaccharide lyase 8 N-terminal alpha-helical" evidence="10">
    <location>
        <begin position="61"/>
        <end position="323"/>
    </location>
</feature>
<dbReference type="GO" id="GO:0005975">
    <property type="term" value="P:carbohydrate metabolic process"/>
    <property type="evidence" value="ECO:0007669"/>
    <property type="project" value="InterPro"/>
</dbReference>
<keyword evidence="6" id="KW-0456">Lyase</keyword>
<dbReference type="PANTHER" id="PTHR38481">
    <property type="entry name" value="HYALURONATE LYASE"/>
    <property type="match status" value="1"/>
</dbReference>
<dbReference type="InterPro" id="IPR011013">
    <property type="entry name" value="Gal_mutarotase_sf_dom"/>
</dbReference>
<evidence type="ECO:0000259" key="10">
    <source>
        <dbReference type="Pfam" id="PF08124"/>
    </source>
</evidence>
<comment type="similarity">
    <text evidence="2">Belongs to the polysaccharide lyase 8 family.</text>
</comment>
<name>A0A4U1C2Z9_9SPHI</name>
<feature type="active site" evidence="7">
    <location>
        <position position="235"/>
    </location>
</feature>
<dbReference type="GO" id="GO:0030246">
    <property type="term" value="F:carbohydrate binding"/>
    <property type="evidence" value="ECO:0007669"/>
    <property type="project" value="InterPro"/>
</dbReference>
<dbReference type="CDD" id="cd01083">
    <property type="entry name" value="GAG_Lyase"/>
    <property type="match status" value="1"/>
</dbReference>
<evidence type="ECO:0000259" key="8">
    <source>
        <dbReference type="Pfam" id="PF02278"/>
    </source>
</evidence>
<evidence type="ECO:0000256" key="4">
    <source>
        <dbReference type="ARBA" id="ARBA00022729"/>
    </source>
</evidence>
<organism evidence="11 12">
    <name type="scientific">Pedobacter cryophilus</name>
    <dbReference type="NCBI Taxonomy" id="2571271"/>
    <lineage>
        <taxon>Bacteria</taxon>
        <taxon>Pseudomonadati</taxon>
        <taxon>Bacteroidota</taxon>
        <taxon>Sphingobacteriia</taxon>
        <taxon>Sphingobacteriales</taxon>
        <taxon>Sphingobacteriaceae</taxon>
        <taxon>Pedobacter</taxon>
    </lineage>
</organism>
<comment type="subunit">
    <text evidence="3">Monomer.</text>
</comment>
<dbReference type="RefSeq" id="WP_136824406.1">
    <property type="nucleotide sequence ID" value="NZ_SWBP01000001.1"/>
</dbReference>
<dbReference type="SUPFAM" id="SSF74650">
    <property type="entry name" value="Galactose mutarotase-like"/>
    <property type="match status" value="1"/>
</dbReference>
<feature type="domain" description="Polysaccharide lyase family 8 central" evidence="8">
    <location>
        <begin position="347"/>
        <end position="594"/>
    </location>
</feature>
<keyword evidence="5" id="KW-0106">Calcium</keyword>
<dbReference type="GO" id="GO:0005576">
    <property type="term" value="C:extracellular region"/>
    <property type="evidence" value="ECO:0007669"/>
    <property type="project" value="InterPro"/>
</dbReference>
<dbReference type="Gene3D" id="2.70.98.10">
    <property type="match status" value="1"/>
</dbReference>
<dbReference type="Pfam" id="PF02278">
    <property type="entry name" value="Lyase_8"/>
    <property type="match status" value="1"/>
</dbReference>
<proteinExistence type="inferred from homology"/>
<dbReference type="InterPro" id="IPR004103">
    <property type="entry name" value="Lyase_8_C"/>
</dbReference>
<accession>A0A4U1C2Z9</accession>
<dbReference type="GO" id="GO:0016837">
    <property type="term" value="F:carbon-oxygen lyase activity, acting on polysaccharides"/>
    <property type="evidence" value="ECO:0007669"/>
    <property type="project" value="UniProtKB-ARBA"/>
</dbReference>
<evidence type="ECO:0000256" key="7">
    <source>
        <dbReference type="PIRSR" id="PIRSR638970-1"/>
    </source>
</evidence>
<sequence length="709" mass="80660">MRKAIIKIFTLIGVFMIAFCKLYGQDEFQIIQSKIDDHLKAEVKNDLLTSSIAADWPRLQKEGSYADINYSSTIETAWPPLLHLKRLNYLTLAYVIKENKYFNQQEVLAGIISGLRYWYAQNPSSSNWFQNDIAVPTALGEILILLNHNKINFPVFLQDSLLQRMQQGNVYKSIGANKVDIATHMLYRACITKDKTLMATALEQAFYPISFTSKQGLQYDYSYLQHGPQLQIASYGEVFLKGEYKVASWVQGTIFALSADKLKILNNYLINSYLKTIRGRYIDFNTEGRGISRNDILDKKSITESSVNNSLLGLAKKASPENTGLINEAQDRINQIKAPSYKILPSHTHFWKADYTLHTRPTYSFNVRSVSKRTVRAEVGNNENLLGKFLPDGSTNIQRSGAEYFNIMPIWEWDKIPGITSRDYQEDQPFTIEWGERGVGYFTGGVSDSLYGASVYDFNYNEVTAKKAWFFFDKQVVCLGAGINSFATQNIVTTINQSWLKGKVLAYADEKLSRVKSKKSMNNPSWIWHDSIGYYFPDSAQLQITNQKQKGSWAKINANRSKEAIEGKVFKMWFNHGVDPADATYAYIVRPGISQQEMQIDKQQEIKILANSKTLQAVKNEALNILQVVFYEAGVLSDEDITIKVDQPCMVMVKNIDTKNPEIHLADPTQKLKEVNISISSKIMKREDKRLLVLPKDNFAGSTMSYIIN</sequence>
<protein>
    <submittedName>
        <fullName evidence="11">Chondroitinase</fullName>
    </submittedName>
</protein>
<feature type="domain" description="Polysaccharide lyase family 8 C-terminal" evidence="9">
    <location>
        <begin position="607"/>
        <end position="675"/>
    </location>
</feature>
<dbReference type="InterPro" id="IPR014718">
    <property type="entry name" value="GH-type_carb-bd"/>
</dbReference>
<evidence type="ECO:0000256" key="5">
    <source>
        <dbReference type="ARBA" id="ARBA00022837"/>
    </source>
</evidence>
<dbReference type="Gene3D" id="2.60.220.10">
    <property type="entry name" value="Polysaccharide lyase family 8-like, C-terminal"/>
    <property type="match status" value="1"/>
</dbReference>
<evidence type="ECO:0000256" key="2">
    <source>
        <dbReference type="ARBA" id="ARBA00006699"/>
    </source>
</evidence>
<dbReference type="SUPFAM" id="SSF49863">
    <property type="entry name" value="Hyaluronate lyase-like, C-terminal domain"/>
    <property type="match status" value="1"/>
</dbReference>
<comment type="caution">
    <text evidence="11">The sequence shown here is derived from an EMBL/GenBank/DDBJ whole genome shotgun (WGS) entry which is preliminary data.</text>
</comment>